<evidence type="ECO:0000313" key="2">
    <source>
        <dbReference type="Proteomes" id="UP000254945"/>
    </source>
</evidence>
<accession>A0A378W8W2</accession>
<name>A0A378W8W2_9MYCO</name>
<reference evidence="1 2" key="1">
    <citation type="submission" date="2018-06" db="EMBL/GenBank/DDBJ databases">
        <authorList>
            <consortium name="Pathogen Informatics"/>
            <person name="Doyle S."/>
        </authorList>
    </citation>
    <scope>NUCLEOTIDE SEQUENCE [LARGE SCALE GENOMIC DNA]</scope>
    <source>
        <strain evidence="1 2">NCTC4524</strain>
    </source>
</reference>
<dbReference type="AlphaFoldDB" id="A0A378W8W2"/>
<evidence type="ECO:0000313" key="1">
    <source>
        <dbReference type="EMBL" id="SUA29034.1"/>
    </source>
</evidence>
<dbReference type="EMBL" id="UGQQ01000002">
    <property type="protein sequence ID" value="SUA29034.1"/>
    <property type="molecule type" value="Genomic_DNA"/>
</dbReference>
<proteinExistence type="predicted"/>
<gene>
    <name evidence="1" type="ORF">NCTC4524_05020</name>
</gene>
<protein>
    <submittedName>
        <fullName evidence="1">Uncharacterized protein</fullName>
    </submittedName>
</protein>
<dbReference type="Proteomes" id="UP000254945">
    <property type="component" value="Unassembled WGS sequence"/>
</dbReference>
<sequence length="34" mass="3575">MYVRTMQAGPVQAVAGLRAALDAFAACDFGCLTR</sequence>
<organism evidence="1 2">
    <name type="scientific">Mycolicibacterium senegalense</name>
    <dbReference type="NCBI Taxonomy" id="1796"/>
    <lineage>
        <taxon>Bacteria</taxon>
        <taxon>Bacillati</taxon>
        <taxon>Actinomycetota</taxon>
        <taxon>Actinomycetes</taxon>
        <taxon>Mycobacteriales</taxon>
        <taxon>Mycobacteriaceae</taxon>
        <taxon>Mycolicibacterium</taxon>
    </lineage>
</organism>